<dbReference type="InterPro" id="IPR002048">
    <property type="entry name" value="EF_hand_dom"/>
</dbReference>
<feature type="domain" description="EF-hand" evidence="4">
    <location>
        <begin position="229"/>
        <end position="264"/>
    </location>
</feature>
<feature type="compositionally biased region" description="Acidic residues" evidence="2">
    <location>
        <begin position="315"/>
        <end position="327"/>
    </location>
</feature>
<dbReference type="Gene3D" id="1.10.238.10">
    <property type="entry name" value="EF-hand"/>
    <property type="match status" value="1"/>
</dbReference>
<dbReference type="PROSITE" id="PS50222">
    <property type="entry name" value="EF_HAND_2"/>
    <property type="match status" value="2"/>
</dbReference>
<keyword evidence="3" id="KW-0732">Signal</keyword>
<dbReference type="Proteomes" id="UP001153069">
    <property type="component" value="Unassembled WGS sequence"/>
</dbReference>
<name>A0A9N8H7X4_9STRA</name>
<dbReference type="CDD" id="cd00051">
    <property type="entry name" value="EFh"/>
    <property type="match status" value="1"/>
</dbReference>
<dbReference type="SMART" id="SM00054">
    <property type="entry name" value="EFh"/>
    <property type="match status" value="2"/>
</dbReference>
<evidence type="ECO:0000256" key="2">
    <source>
        <dbReference type="SAM" id="MobiDB-lite"/>
    </source>
</evidence>
<organism evidence="5 6">
    <name type="scientific">Seminavis robusta</name>
    <dbReference type="NCBI Taxonomy" id="568900"/>
    <lineage>
        <taxon>Eukaryota</taxon>
        <taxon>Sar</taxon>
        <taxon>Stramenopiles</taxon>
        <taxon>Ochrophyta</taxon>
        <taxon>Bacillariophyta</taxon>
        <taxon>Bacillariophyceae</taxon>
        <taxon>Bacillariophycidae</taxon>
        <taxon>Naviculales</taxon>
        <taxon>Naviculaceae</taxon>
        <taxon>Seminavis</taxon>
    </lineage>
</organism>
<proteinExistence type="predicted"/>
<dbReference type="PANTHER" id="PTHR33598">
    <property type="entry name" value="OS02G0833400 PROTEIN"/>
    <property type="match status" value="1"/>
</dbReference>
<feature type="domain" description="EF-hand" evidence="4">
    <location>
        <begin position="266"/>
        <end position="301"/>
    </location>
</feature>
<dbReference type="EMBL" id="CAICTM010000152">
    <property type="protein sequence ID" value="CAB9503007.1"/>
    <property type="molecule type" value="Genomic_DNA"/>
</dbReference>
<dbReference type="Pfam" id="PF13499">
    <property type="entry name" value="EF-hand_7"/>
    <property type="match status" value="1"/>
</dbReference>
<dbReference type="InterPro" id="IPR011992">
    <property type="entry name" value="EF-hand-dom_pair"/>
</dbReference>
<dbReference type="GO" id="GO:0005509">
    <property type="term" value="F:calcium ion binding"/>
    <property type="evidence" value="ECO:0007669"/>
    <property type="project" value="InterPro"/>
</dbReference>
<dbReference type="SUPFAM" id="SSF47473">
    <property type="entry name" value="EF-hand"/>
    <property type="match status" value="1"/>
</dbReference>
<keyword evidence="1" id="KW-0106">Calcium</keyword>
<dbReference type="InterPro" id="IPR018247">
    <property type="entry name" value="EF_Hand_1_Ca_BS"/>
</dbReference>
<feature type="region of interest" description="Disordered" evidence="2">
    <location>
        <begin position="59"/>
        <end position="103"/>
    </location>
</feature>
<evidence type="ECO:0000256" key="1">
    <source>
        <dbReference type="ARBA" id="ARBA00022837"/>
    </source>
</evidence>
<evidence type="ECO:0000259" key="4">
    <source>
        <dbReference type="PROSITE" id="PS50222"/>
    </source>
</evidence>
<comment type="caution">
    <text evidence="5">The sequence shown here is derived from an EMBL/GenBank/DDBJ whole genome shotgun (WGS) entry which is preliminary data.</text>
</comment>
<keyword evidence="6" id="KW-1185">Reference proteome</keyword>
<feature type="compositionally biased region" description="Acidic residues" evidence="2">
    <location>
        <begin position="62"/>
        <end position="81"/>
    </location>
</feature>
<dbReference type="PANTHER" id="PTHR33598:SF4">
    <property type="entry name" value="OS02G0833400 PROTEIN"/>
    <property type="match status" value="1"/>
</dbReference>
<dbReference type="AlphaFoldDB" id="A0A9N8H7X4"/>
<evidence type="ECO:0000313" key="6">
    <source>
        <dbReference type="Proteomes" id="UP001153069"/>
    </source>
</evidence>
<dbReference type="PROSITE" id="PS00018">
    <property type="entry name" value="EF_HAND_1"/>
    <property type="match status" value="2"/>
</dbReference>
<reference evidence="5" key="1">
    <citation type="submission" date="2020-06" db="EMBL/GenBank/DDBJ databases">
        <authorList>
            <consortium name="Plant Systems Biology data submission"/>
        </authorList>
    </citation>
    <scope>NUCLEOTIDE SEQUENCE</scope>
    <source>
        <strain evidence="5">D6</strain>
    </source>
</reference>
<gene>
    <name evidence="5" type="ORF">SEMRO_153_G069760.1</name>
</gene>
<dbReference type="OrthoDB" id="191686at2759"/>
<feature type="signal peptide" evidence="3">
    <location>
        <begin position="1"/>
        <end position="22"/>
    </location>
</feature>
<feature type="region of interest" description="Disordered" evidence="2">
    <location>
        <begin position="302"/>
        <end position="327"/>
    </location>
</feature>
<evidence type="ECO:0000313" key="5">
    <source>
        <dbReference type="EMBL" id="CAB9503007.1"/>
    </source>
</evidence>
<dbReference type="InterPro" id="IPR008479">
    <property type="entry name" value="DUF760"/>
</dbReference>
<sequence length="490" mass="53722">MSLCILLVRLFAFLVLSHGATGFLSRSIPTTSSSPTTHSAIVASLRLSSLKAGVRLVILKDDDNEDEEEEEDDDEEEEEQDPYTQKATSEFLDDNDDKSSSALSTLTGSSIDWGGALGKLRQRVQDVESGASQDPSTALFRFMSAKTPNELIGTFVQTANPKVVQACSDAVNSLLGGLSSPSMGIETIVKTNGEKIGSLCFQLQMTGYLFRNVEYVLALKEMMALQGAATLQDYKDAFDKLDTDDSGFIEPAEVQTLLDDVYQGTAPKFEVDAFVKFFDRNQDGKISWTEFESGLGAAMTTTKSRPKLLQSRAGDDDDEDEEDDEEPMVLNYEVTGDIEIELDNGETITVEAKEYIKSLKQEAAALREALEQQQLPDANKAGTNGMLAAQQQQQSSSADYGGIAQYIAQRQGDIKALTEGIQPEIVETMKMLVDFVLQGGDPARTPQPKKEEMEMELPGSALQQLALWQLVLGYRLREAEATGEYLKLLE</sequence>
<feature type="chain" id="PRO_5040303035" description="EF-hand domain-containing protein" evidence="3">
    <location>
        <begin position="23"/>
        <end position="490"/>
    </location>
</feature>
<dbReference type="Pfam" id="PF05542">
    <property type="entry name" value="DUF760"/>
    <property type="match status" value="2"/>
</dbReference>
<evidence type="ECO:0000256" key="3">
    <source>
        <dbReference type="SAM" id="SignalP"/>
    </source>
</evidence>
<accession>A0A9N8H7X4</accession>
<protein>
    <recommendedName>
        <fullName evidence="4">EF-hand domain-containing protein</fullName>
    </recommendedName>
</protein>